<proteinExistence type="inferred from homology"/>
<dbReference type="InterPro" id="IPR018376">
    <property type="entry name" value="Enoyl-CoA_hyd/isom_CS"/>
</dbReference>
<accession>X1B717</accession>
<dbReference type="SUPFAM" id="SSF52096">
    <property type="entry name" value="ClpP/crotonase"/>
    <property type="match status" value="1"/>
</dbReference>
<dbReference type="CDD" id="cd06558">
    <property type="entry name" value="crotonase-like"/>
    <property type="match status" value="1"/>
</dbReference>
<dbReference type="GO" id="GO:0003824">
    <property type="term" value="F:catalytic activity"/>
    <property type="evidence" value="ECO:0007669"/>
    <property type="project" value="InterPro"/>
</dbReference>
<dbReference type="PANTHER" id="PTHR43802">
    <property type="entry name" value="ENOYL-COA HYDRATASE"/>
    <property type="match status" value="1"/>
</dbReference>
<comment type="caution">
    <text evidence="2">The sequence shown here is derived from an EMBL/GenBank/DDBJ whole genome shotgun (WGS) entry which is preliminary data.</text>
</comment>
<dbReference type="InterPro" id="IPR001753">
    <property type="entry name" value="Enoyl-CoA_hydra/iso"/>
</dbReference>
<evidence type="ECO:0000313" key="2">
    <source>
        <dbReference type="EMBL" id="GAG90895.1"/>
    </source>
</evidence>
<organism evidence="2">
    <name type="scientific">marine sediment metagenome</name>
    <dbReference type="NCBI Taxonomy" id="412755"/>
    <lineage>
        <taxon>unclassified sequences</taxon>
        <taxon>metagenomes</taxon>
        <taxon>ecological metagenomes</taxon>
    </lineage>
</organism>
<name>X1B717_9ZZZZ</name>
<dbReference type="PANTHER" id="PTHR43802:SF1">
    <property type="entry name" value="IP11341P-RELATED"/>
    <property type="match status" value="1"/>
</dbReference>
<dbReference type="EMBL" id="BART01027195">
    <property type="protein sequence ID" value="GAG90895.1"/>
    <property type="molecule type" value="Genomic_DNA"/>
</dbReference>
<feature type="non-terminal residue" evidence="2">
    <location>
        <position position="1"/>
    </location>
</feature>
<dbReference type="Pfam" id="PF00378">
    <property type="entry name" value="ECH_1"/>
    <property type="match status" value="1"/>
</dbReference>
<evidence type="ECO:0008006" key="3">
    <source>
        <dbReference type="Google" id="ProtNLM"/>
    </source>
</evidence>
<comment type="similarity">
    <text evidence="1">Belongs to the enoyl-CoA hydratase/isomerase family.</text>
</comment>
<gene>
    <name evidence="2" type="ORF">S01H4_48272</name>
</gene>
<evidence type="ECO:0000256" key="1">
    <source>
        <dbReference type="ARBA" id="ARBA00005254"/>
    </source>
</evidence>
<sequence>YENILYEKDPEDNKLVRITLNQPERMNTLSYDMLMDVRHALITTERDPEVKVIIIKGAGRTFSSGYDLGARPRYTEGISQTVAIEDHIKYYHQDVWFTIWNLQKPVIAQVHGYALAGASEFITICDVTIIADDAVTGYPPTRAMSVPDTFYWPWLCGLKKAKYLSMSGSPITGKEAAEIGLATMSVPEDKLEETVTLVAKRLAMVPSELLFLNKFACNRSMEIMGMRVAMEFIGKLHDYSHTFDAVREFGQISREKGLRAALEWRDSKFGDDYRAL</sequence>
<protein>
    <recommendedName>
        <fullName evidence="3">Enoyl-CoA hydratase</fullName>
    </recommendedName>
</protein>
<dbReference type="PROSITE" id="PS00166">
    <property type="entry name" value="ENOYL_COA_HYDRATASE"/>
    <property type="match status" value="1"/>
</dbReference>
<reference evidence="2" key="1">
    <citation type="journal article" date="2014" name="Front. Microbiol.">
        <title>High frequency of phylogenetically diverse reductive dehalogenase-homologous genes in deep subseafloor sedimentary metagenomes.</title>
        <authorList>
            <person name="Kawai M."/>
            <person name="Futagami T."/>
            <person name="Toyoda A."/>
            <person name="Takaki Y."/>
            <person name="Nishi S."/>
            <person name="Hori S."/>
            <person name="Arai W."/>
            <person name="Tsubouchi T."/>
            <person name="Morono Y."/>
            <person name="Uchiyama I."/>
            <person name="Ito T."/>
            <person name="Fujiyama A."/>
            <person name="Inagaki F."/>
            <person name="Takami H."/>
        </authorList>
    </citation>
    <scope>NUCLEOTIDE SEQUENCE</scope>
    <source>
        <strain evidence="2">Expedition CK06-06</strain>
    </source>
</reference>
<dbReference type="InterPro" id="IPR029045">
    <property type="entry name" value="ClpP/crotonase-like_dom_sf"/>
</dbReference>
<feature type="non-terminal residue" evidence="2">
    <location>
        <position position="276"/>
    </location>
</feature>
<dbReference type="Gene3D" id="3.90.226.10">
    <property type="entry name" value="2-enoyl-CoA Hydratase, Chain A, domain 1"/>
    <property type="match status" value="1"/>
</dbReference>
<dbReference type="AlphaFoldDB" id="X1B717"/>